<dbReference type="RefSeq" id="WP_171587842.1">
    <property type="nucleotide sequence ID" value="NZ_JABGBO010000002.1"/>
</dbReference>
<comment type="similarity">
    <text evidence="1">Belongs to the UPF0332 family.</text>
</comment>
<evidence type="ECO:0000256" key="1">
    <source>
        <dbReference type="ARBA" id="ARBA00038248"/>
    </source>
</evidence>
<dbReference type="InterPro" id="IPR007842">
    <property type="entry name" value="HEPN_dom"/>
</dbReference>
<feature type="domain" description="HEPN" evidence="2">
    <location>
        <begin position="8"/>
        <end position="124"/>
    </location>
</feature>
<comment type="caution">
    <text evidence="3">The sequence shown here is derived from an EMBL/GenBank/DDBJ whole genome shotgun (WGS) entry which is preliminary data.</text>
</comment>
<protein>
    <submittedName>
        <fullName evidence="3">HEPN domain-containing protein</fullName>
    </submittedName>
</protein>
<evidence type="ECO:0000313" key="4">
    <source>
        <dbReference type="Proteomes" id="UP000541421"/>
    </source>
</evidence>
<keyword evidence="4" id="KW-1185">Reference proteome</keyword>
<evidence type="ECO:0000313" key="3">
    <source>
        <dbReference type="EMBL" id="NOL48844.1"/>
    </source>
</evidence>
<dbReference type="Proteomes" id="UP000541421">
    <property type="component" value="Unassembled WGS sequence"/>
</dbReference>
<gene>
    <name evidence="3" type="ORF">HKX40_01635</name>
</gene>
<evidence type="ECO:0000259" key="2">
    <source>
        <dbReference type="PROSITE" id="PS50910"/>
    </source>
</evidence>
<dbReference type="Gene3D" id="1.20.120.330">
    <property type="entry name" value="Nucleotidyltransferases domain 2"/>
    <property type="match status" value="1"/>
</dbReference>
<dbReference type="PANTHER" id="PTHR36565">
    <property type="entry name" value="UPF0332 PROTEIN TM_1000"/>
    <property type="match status" value="1"/>
</dbReference>
<dbReference type="InterPro" id="IPR052226">
    <property type="entry name" value="UPF0332_toxin"/>
</dbReference>
<dbReference type="EMBL" id="JABGBO010000002">
    <property type="protein sequence ID" value="NOL48844.1"/>
    <property type="molecule type" value="Genomic_DNA"/>
</dbReference>
<organism evidence="3 4">
    <name type="scientific">Pelistega europaea</name>
    <dbReference type="NCBI Taxonomy" id="106147"/>
    <lineage>
        <taxon>Bacteria</taxon>
        <taxon>Pseudomonadati</taxon>
        <taxon>Pseudomonadota</taxon>
        <taxon>Betaproteobacteria</taxon>
        <taxon>Burkholderiales</taxon>
        <taxon>Alcaligenaceae</taxon>
        <taxon>Pelistega</taxon>
    </lineage>
</organism>
<accession>A0A7Y4L8B9</accession>
<dbReference type="AlphaFoldDB" id="A0A7Y4L8B9"/>
<sequence>MDALKIEFKKSQDCLKIAHLSFDVGEYDSAVNRAYYSILHTIRCGLLLSNNPEAASNRTHSGLISAFFQFLIKENLIDQSFSKKIGRAYEYRLISDYSGDFAEKDEALSCIQTADELLEAIKKLGMIS</sequence>
<dbReference type="Pfam" id="PF05168">
    <property type="entry name" value="HEPN"/>
    <property type="match status" value="1"/>
</dbReference>
<name>A0A7Y4L8B9_9BURK</name>
<proteinExistence type="inferred from homology"/>
<dbReference type="PANTHER" id="PTHR36565:SF1">
    <property type="entry name" value="UPF0332 PROTEIN TM_1000"/>
    <property type="match status" value="1"/>
</dbReference>
<reference evidence="3 4" key="1">
    <citation type="submission" date="2020-05" db="EMBL/GenBank/DDBJ databases">
        <authorList>
            <person name="Niu N."/>
        </authorList>
    </citation>
    <scope>NUCLEOTIDE SEQUENCE [LARGE SCALE GENOMIC DNA]</scope>
    <source>
        <strain evidence="3 4">LMG10982</strain>
    </source>
</reference>
<dbReference type="PROSITE" id="PS50910">
    <property type="entry name" value="HEPN"/>
    <property type="match status" value="1"/>
</dbReference>